<gene>
    <name evidence="1" type="ORF">RHMOL_Rhmol12G0188200</name>
</gene>
<name>A0ACC0LLB7_RHOML</name>
<keyword evidence="2" id="KW-1185">Reference proteome</keyword>
<protein>
    <submittedName>
        <fullName evidence="1">Uncharacterized protein</fullName>
    </submittedName>
</protein>
<reference evidence="1" key="1">
    <citation type="submission" date="2022-02" db="EMBL/GenBank/DDBJ databases">
        <title>Plant Genome Project.</title>
        <authorList>
            <person name="Zhang R.-G."/>
        </authorList>
    </citation>
    <scope>NUCLEOTIDE SEQUENCE</scope>
    <source>
        <strain evidence="1">AT1</strain>
    </source>
</reference>
<organism evidence="1 2">
    <name type="scientific">Rhododendron molle</name>
    <name type="common">Chinese azalea</name>
    <name type="synonym">Azalea mollis</name>
    <dbReference type="NCBI Taxonomy" id="49168"/>
    <lineage>
        <taxon>Eukaryota</taxon>
        <taxon>Viridiplantae</taxon>
        <taxon>Streptophyta</taxon>
        <taxon>Embryophyta</taxon>
        <taxon>Tracheophyta</taxon>
        <taxon>Spermatophyta</taxon>
        <taxon>Magnoliopsida</taxon>
        <taxon>eudicotyledons</taxon>
        <taxon>Gunneridae</taxon>
        <taxon>Pentapetalae</taxon>
        <taxon>asterids</taxon>
        <taxon>Ericales</taxon>
        <taxon>Ericaceae</taxon>
        <taxon>Ericoideae</taxon>
        <taxon>Rhodoreae</taxon>
        <taxon>Rhododendron</taxon>
    </lineage>
</organism>
<accession>A0ACC0LLB7</accession>
<evidence type="ECO:0000313" key="2">
    <source>
        <dbReference type="Proteomes" id="UP001062846"/>
    </source>
</evidence>
<dbReference type="Proteomes" id="UP001062846">
    <property type="component" value="Chromosome 12"/>
</dbReference>
<proteinExistence type="predicted"/>
<dbReference type="EMBL" id="CM046399">
    <property type="protein sequence ID" value="KAI8528953.1"/>
    <property type="molecule type" value="Genomic_DNA"/>
</dbReference>
<comment type="caution">
    <text evidence="1">The sequence shown here is derived from an EMBL/GenBank/DDBJ whole genome shotgun (WGS) entry which is preliminary data.</text>
</comment>
<sequence>MTDVGRRRQAASSDNSLVEEISPPSAWTEDSSCHYLLVDIPGFKKEWLNLQVHDGGHIMVGGERHTENKIFRFEQTFKIPENSNPEKISARHEGEILYVIVPKLVKDKEREPLSPATDDNIRGKKHEHEHDQEEQDKKHKRHQEEQDEKHEHEHVKEEHGHISHHGQNDDNKNVVEEGGFQEAPTATWTLEGGILGSVMEILSKNKGIAVTAVLAFALGVLLSRKFQSNAESEGGLPPM</sequence>
<evidence type="ECO:0000313" key="1">
    <source>
        <dbReference type="EMBL" id="KAI8528953.1"/>
    </source>
</evidence>